<evidence type="ECO:0000256" key="3">
    <source>
        <dbReference type="ARBA" id="ARBA00022833"/>
    </source>
</evidence>
<dbReference type="InterPro" id="IPR011990">
    <property type="entry name" value="TPR-like_helical_dom_sf"/>
</dbReference>
<dbReference type="Proteomes" id="UP000247498">
    <property type="component" value="Unassembled WGS sequence"/>
</dbReference>
<dbReference type="SMART" id="SM00028">
    <property type="entry name" value="TPR"/>
    <property type="match status" value="2"/>
</dbReference>
<keyword evidence="1" id="KW-0479">Metal-binding</keyword>
<dbReference type="InParanoid" id="A0A2V0PHX5"/>
<evidence type="ECO:0000259" key="8">
    <source>
        <dbReference type="PROSITE" id="PS50865"/>
    </source>
</evidence>
<feature type="compositionally biased region" description="Low complexity" evidence="5">
    <location>
        <begin position="180"/>
        <end position="199"/>
    </location>
</feature>
<organism evidence="9 10">
    <name type="scientific">Raphidocelis subcapitata</name>
    <dbReference type="NCBI Taxonomy" id="307507"/>
    <lineage>
        <taxon>Eukaryota</taxon>
        <taxon>Viridiplantae</taxon>
        <taxon>Chlorophyta</taxon>
        <taxon>core chlorophytes</taxon>
        <taxon>Chlorophyceae</taxon>
        <taxon>CS clade</taxon>
        <taxon>Sphaeropleales</taxon>
        <taxon>Selenastraceae</taxon>
        <taxon>Raphidocelis</taxon>
    </lineage>
</organism>
<feature type="region of interest" description="Disordered" evidence="5">
    <location>
        <begin position="179"/>
        <end position="211"/>
    </location>
</feature>
<dbReference type="Gene3D" id="1.25.40.10">
    <property type="entry name" value="Tetratricopeptide repeat domain"/>
    <property type="match status" value="1"/>
</dbReference>
<dbReference type="PANTHER" id="PTHR34403:SF16">
    <property type="entry name" value="GLYCINE, ALANINE AND ASPARAGINE-RICH PROTEIN-LIKE"/>
    <property type="match status" value="1"/>
</dbReference>
<dbReference type="GO" id="GO:0005737">
    <property type="term" value="C:cytoplasm"/>
    <property type="evidence" value="ECO:0007669"/>
    <property type="project" value="UniProtKB-ARBA"/>
</dbReference>
<feature type="compositionally biased region" description="Basic and acidic residues" evidence="5">
    <location>
        <begin position="36"/>
        <end position="46"/>
    </location>
</feature>
<dbReference type="PROSITE" id="PS50865">
    <property type="entry name" value="ZF_MYND_2"/>
    <property type="match status" value="1"/>
</dbReference>
<gene>
    <name evidence="9" type="ORF">Rsub_10821</name>
</gene>
<dbReference type="InterPro" id="IPR050972">
    <property type="entry name" value="SDr-like"/>
</dbReference>
<dbReference type="OrthoDB" id="540581at2759"/>
<keyword evidence="3" id="KW-0862">Zinc</keyword>
<dbReference type="SUPFAM" id="SSF57850">
    <property type="entry name" value="RING/U-box"/>
    <property type="match status" value="1"/>
</dbReference>
<evidence type="ECO:0000256" key="4">
    <source>
        <dbReference type="PROSITE-ProRule" id="PRU00134"/>
    </source>
</evidence>
<protein>
    <recommendedName>
        <fullName evidence="11">MYND-type domain-containing protein</fullName>
    </recommendedName>
</protein>
<dbReference type="InterPro" id="IPR013083">
    <property type="entry name" value="Znf_RING/FYVE/PHD"/>
</dbReference>
<feature type="domain" description="MYND-type" evidence="8">
    <location>
        <begin position="123"/>
        <end position="164"/>
    </location>
</feature>
<feature type="region of interest" description="Disordered" evidence="5">
    <location>
        <begin position="553"/>
        <end position="707"/>
    </location>
</feature>
<dbReference type="STRING" id="307507.A0A2V0PHX5"/>
<name>A0A2V0PHX5_9CHLO</name>
<sequence>MSSSGGWAPAAFAVGACAAVGGLLYLQALSIERAAEKAEAAAKKLQDQAAQARDARSARGARASGSGPAVRAAPPPDAAGAGAASASEPPADCAGGDCGAHSSAKQDAQQQHGDEAPRPAGGCAHCGGAPAAGRALLWCTSCREVKYCSDKCQAAAWPGHKEPCRAAMMARKAAMKARKQQAAAAADSGDQGSKAGAATDEARARASGDAAARAAEPSEVLAALGGLVQRHADGLNDALQRAFEMAVVQFVQGEAQPAAAALAKVAACARAEQRPQLAADALRWLGHANTRLGAPARAAAAFAEGAALATAAGSKRLQVECLSGLGVVHRGQGQSEAAVAYLRQALAVAESVEGGGGPLRAGVLVNLATALMASDTAEAAGMLEEAVGMREQQVIELDAAGERNGLATAIMEHASALVTLAAARYGCHRYPEARDAYARALEVFEMVGDDDKVVAALVSLANLHELQLEDPGTLETAAGYRRRLFHIARQYGRGPPEACAICLQGIEPLKPCAADAPVPAKAAAAAARAASARAGSAPAPVPASVPAPVQAREATAVAPAAGEPEANGTATAEPDAAPETEAPEAAPEAEAAAAPEAEAAAAPEAEAAAAPEAEAAAAPEAEAAAAPEAEAAAAPEAEAAAAPEAEAAAAPEAEAAAASEAEAAAAPEAEAAAAPEAEAGAAATAVSPEAASGPDDEAPRDQRGAAADGSALKAGRLIMLPCLHVYHHGCFSEWSSHNENASCPSCKQPAPL</sequence>
<feature type="compositionally biased region" description="Low complexity" evidence="5">
    <location>
        <begin position="47"/>
        <end position="91"/>
    </location>
</feature>
<keyword evidence="6" id="KW-0812">Transmembrane</keyword>
<dbReference type="Gene3D" id="3.30.40.10">
    <property type="entry name" value="Zinc/RING finger domain, C3HC4 (zinc finger)"/>
    <property type="match status" value="1"/>
</dbReference>
<dbReference type="Pfam" id="PF13424">
    <property type="entry name" value="TPR_12"/>
    <property type="match status" value="1"/>
</dbReference>
<keyword evidence="10" id="KW-1185">Reference proteome</keyword>
<dbReference type="InterPro" id="IPR001841">
    <property type="entry name" value="Znf_RING"/>
</dbReference>
<proteinExistence type="predicted"/>
<dbReference type="Gene3D" id="6.10.140.2220">
    <property type="match status" value="1"/>
</dbReference>
<evidence type="ECO:0000313" key="10">
    <source>
        <dbReference type="Proteomes" id="UP000247498"/>
    </source>
</evidence>
<dbReference type="Pfam" id="PF00097">
    <property type="entry name" value="zf-C3HC4"/>
    <property type="match status" value="1"/>
</dbReference>
<dbReference type="InterPro" id="IPR019734">
    <property type="entry name" value="TPR_rpt"/>
</dbReference>
<evidence type="ECO:0000256" key="6">
    <source>
        <dbReference type="SAM" id="Phobius"/>
    </source>
</evidence>
<dbReference type="SUPFAM" id="SSF144232">
    <property type="entry name" value="HIT/MYND zinc finger-like"/>
    <property type="match status" value="1"/>
</dbReference>
<dbReference type="EMBL" id="BDRX01000130">
    <property type="protein sequence ID" value="GBF98632.1"/>
    <property type="molecule type" value="Genomic_DNA"/>
</dbReference>
<feature type="region of interest" description="Disordered" evidence="5">
    <location>
        <begin position="36"/>
        <end position="119"/>
    </location>
</feature>
<accession>A0A2V0PHX5</accession>
<keyword evidence="2 4" id="KW-0863">Zinc-finger</keyword>
<dbReference type="InterPro" id="IPR002893">
    <property type="entry name" value="Znf_MYND"/>
</dbReference>
<feature type="domain" description="RING-type" evidence="7">
    <location>
        <begin position="718"/>
        <end position="747"/>
    </location>
</feature>
<dbReference type="InterPro" id="IPR018957">
    <property type="entry name" value="Znf_C3HC4_RING-type"/>
</dbReference>
<dbReference type="PROSITE" id="PS50089">
    <property type="entry name" value="ZF_RING_2"/>
    <property type="match status" value="1"/>
</dbReference>
<feature type="compositionally biased region" description="Low complexity" evidence="5">
    <location>
        <begin position="583"/>
        <end position="691"/>
    </location>
</feature>
<dbReference type="PROSITE" id="PS01360">
    <property type="entry name" value="ZF_MYND_1"/>
    <property type="match status" value="1"/>
</dbReference>
<evidence type="ECO:0000256" key="2">
    <source>
        <dbReference type="ARBA" id="ARBA00022771"/>
    </source>
</evidence>
<evidence type="ECO:0000256" key="5">
    <source>
        <dbReference type="SAM" id="MobiDB-lite"/>
    </source>
</evidence>
<keyword evidence="6" id="KW-0472">Membrane</keyword>
<dbReference type="GO" id="GO:0008270">
    <property type="term" value="F:zinc ion binding"/>
    <property type="evidence" value="ECO:0007669"/>
    <property type="project" value="UniProtKB-KW"/>
</dbReference>
<dbReference type="SUPFAM" id="SSF48452">
    <property type="entry name" value="TPR-like"/>
    <property type="match status" value="2"/>
</dbReference>
<dbReference type="Pfam" id="PF01753">
    <property type="entry name" value="zf-MYND"/>
    <property type="match status" value="1"/>
</dbReference>
<evidence type="ECO:0000313" key="9">
    <source>
        <dbReference type="EMBL" id="GBF98632.1"/>
    </source>
</evidence>
<comment type="caution">
    <text evidence="9">The sequence shown here is derived from an EMBL/GenBank/DDBJ whole genome shotgun (WGS) entry which is preliminary data.</text>
</comment>
<evidence type="ECO:0008006" key="11">
    <source>
        <dbReference type="Google" id="ProtNLM"/>
    </source>
</evidence>
<evidence type="ECO:0000259" key="7">
    <source>
        <dbReference type="PROSITE" id="PS50089"/>
    </source>
</evidence>
<dbReference type="AlphaFoldDB" id="A0A2V0PHX5"/>
<reference evidence="9 10" key="1">
    <citation type="journal article" date="2018" name="Sci. Rep.">
        <title>Raphidocelis subcapitata (=Pseudokirchneriella subcapitata) provides an insight into genome evolution and environmental adaptations in the Sphaeropleales.</title>
        <authorList>
            <person name="Suzuki S."/>
            <person name="Yamaguchi H."/>
            <person name="Nakajima N."/>
            <person name="Kawachi M."/>
        </authorList>
    </citation>
    <scope>NUCLEOTIDE SEQUENCE [LARGE SCALE GENOMIC DNA]</scope>
    <source>
        <strain evidence="9 10">NIES-35</strain>
    </source>
</reference>
<evidence type="ECO:0000256" key="1">
    <source>
        <dbReference type="ARBA" id="ARBA00022723"/>
    </source>
</evidence>
<keyword evidence="6" id="KW-1133">Transmembrane helix</keyword>
<dbReference type="PANTHER" id="PTHR34403">
    <property type="entry name" value="TOL-PAL SYSTEM PROTEIN TOLA"/>
    <property type="match status" value="1"/>
</dbReference>
<feature type="transmembrane region" description="Helical" evidence="6">
    <location>
        <begin position="6"/>
        <end position="26"/>
    </location>
</feature>